<evidence type="ECO:0000256" key="1">
    <source>
        <dbReference type="ARBA" id="ARBA00022475"/>
    </source>
</evidence>
<dbReference type="KEGG" id="vih:AB0763_12025"/>
<evidence type="ECO:0000256" key="3">
    <source>
        <dbReference type="ARBA" id="ARBA00022676"/>
    </source>
</evidence>
<gene>
    <name evidence="6" type="ORF">AB0763_12025</name>
</gene>
<accession>A0AB39HF94</accession>
<dbReference type="GO" id="GO:0009246">
    <property type="term" value="P:enterobacterial common antigen biosynthetic process"/>
    <property type="evidence" value="ECO:0007669"/>
    <property type="project" value="InterPro"/>
</dbReference>
<evidence type="ECO:0000256" key="5">
    <source>
        <dbReference type="ARBA" id="ARBA00023136"/>
    </source>
</evidence>
<dbReference type="RefSeq" id="WP_306102010.1">
    <property type="nucleotide sequence ID" value="NZ_CP162601.1"/>
</dbReference>
<name>A0AB39HF94_9VIBR</name>
<evidence type="ECO:0000256" key="2">
    <source>
        <dbReference type="ARBA" id="ARBA00022519"/>
    </source>
</evidence>
<sequence length="351" mass="40583">MSKKLVLHIGNIDKFVYPFIEFNKENANSNNHLYYFYGFDKRLDGFPDVVQCNGKGKLRNLRKFYFYLKFLNYLIKSDIVILHSTNNKIFNFIIYMLPQKYAKKCKWIVWGGDLHNAQIYPELQKTVPEIIKRKIIPLFSSIATVSKGNFQLAMKNYGAKGRFVPCFSYPTNIPPKIESSNKINSKPNILIGNSADPINNHEEIFNRLLKDNKVSDIGNVFCPLSYGDKKYAKHIMTLGSNLFGNKFHGLTELMPIKEYHKLLSEVDIAIFNHKRPQALGNIISLLGLGKKVYVFSGTTQWDFFNSLNLDVLDVNEINLDDEIDVQKNKEIIYNYFSKENLVSQLNDLYNS</sequence>
<keyword evidence="2" id="KW-0997">Cell inner membrane</keyword>
<evidence type="ECO:0000313" key="6">
    <source>
        <dbReference type="EMBL" id="XDK24879.1"/>
    </source>
</evidence>
<keyword evidence="5" id="KW-0472">Membrane</keyword>
<proteinExistence type="predicted"/>
<keyword evidence="1" id="KW-1003">Cell membrane</keyword>
<protein>
    <submittedName>
        <fullName evidence="6">TDP-N-acetylfucosamine:lipid II N-acetylfucosaminyltransferase</fullName>
        <ecNumber evidence="6">2.4.1.325</ecNumber>
    </submittedName>
</protein>
<dbReference type="InterPro" id="IPR009993">
    <property type="entry name" value="WecF"/>
</dbReference>
<keyword evidence="3 6" id="KW-0328">Glycosyltransferase</keyword>
<keyword evidence="4 6" id="KW-0808">Transferase</keyword>
<organism evidence="6">
    <name type="scientific">Vibrio sp. HB236076</name>
    <dbReference type="NCBI Taxonomy" id="3232307"/>
    <lineage>
        <taxon>Bacteria</taxon>
        <taxon>Pseudomonadati</taxon>
        <taxon>Pseudomonadota</taxon>
        <taxon>Gammaproteobacteria</taxon>
        <taxon>Vibrionales</taxon>
        <taxon>Vibrionaceae</taxon>
        <taxon>Vibrio</taxon>
    </lineage>
</organism>
<evidence type="ECO:0000256" key="4">
    <source>
        <dbReference type="ARBA" id="ARBA00022679"/>
    </source>
</evidence>
<dbReference type="GO" id="GO:0008417">
    <property type="term" value="F:fucosyltransferase activity"/>
    <property type="evidence" value="ECO:0007669"/>
    <property type="project" value="InterPro"/>
</dbReference>
<dbReference type="EC" id="2.4.1.325" evidence="6"/>
<dbReference type="AlphaFoldDB" id="A0AB39HF94"/>
<dbReference type="GO" id="GO:0102031">
    <property type="term" value="F:4-acetamido-4,6-dideoxy-D-galactose transferase activity"/>
    <property type="evidence" value="ECO:0007669"/>
    <property type="project" value="UniProtKB-EC"/>
</dbReference>
<reference evidence="6" key="1">
    <citation type="submission" date="2024-07" db="EMBL/GenBank/DDBJ databases">
        <title>Genome Analysis of a Potential Novel Vibrio Species Secreting pH- and Thermo-stable Alginate Lyase and its Application in Producing Alginate Oligosaccharides.</title>
        <authorList>
            <person name="Huang H."/>
            <person name="Bao K."/>
        </authorList>
    </citation>
    <scope>NUCLEOTIDE SEQUENCE</scope>
    <source>
        <strain evidence="6">HB236076</strain>
    </source>
</reference>
<dbReference type="Pfam" id="PF07429">
    <property type="entry name" value="Glyco_transf_56"/>
    <property type="match status" value="1"/>
</dbReference>
<dbReference type="SUPFAM" id="SSF53756">
    <property type="entry name" value="UDP-Glycosyltransferase/glycogen phosphorylase"/>
    <property type="match status" value="1"/>
</dbReference>
<dbReference type="EMBL" id="CP162601">
    <property type="protein sequence ID" value="XDK24879.1"/>
    <property type="molecule type" value="Genomic_DNA"/>
</dbReference>